<reference evidence="9 10" key="1">
    <citation type="submission" date="2019-02" db="EMBL/GenBank/DDBJ databases">
        <title>Genomic Encyclopedia of Type Strains, Phase IV (KMG-IV): sequencing the most valuable type-strain genomes for metagenomic binning, comparative biology and taxonomic classification.</title>
        <authorList>
            <person name="Goeker M."/>
        </authorList>
    </citation>
    <scope>NUCLEOTIDE SEQUENCE [LARGE SCALE GENOMIC DNA]</scope>
    <source>
        <strain evidence="9 10">DSM 18116</strain>
    </source>
</reference>
<keyword evidence="10" id="KW-1185">Reference proteome</keyword>
<dbReference type="EMBL" id="SGXA01000002">
    <property type="protein sequence ID" value="RZS71972.1"/>
    <property type="molecule type" value="Genomic_DNA"/>
</dbReference>
<evidence type="ECO:0000259" key="8">
    <source>
        <dbReference type="Pfam" id="PF01182"/>
    </source>
</evidence>
<comment type="function">
    <text evidence="2 7">Hydrolysis of 6-phosphogluconolactone to 6-phosphogluconate.</text>
</comment>
<dbReference type="InterPro" id="IPR039104">
    <property type="entry name" value="6PGL"/>
</dbReference>
<comment type="caution">
    <text evidence="9">The sequence shown here is derived from an EMBL/GenBank/DDBJ whole genome shotgun (WGS) entry which is preliminary data.</text>
</comment>
<dbReference type="GO" id="GO:0005975">
    <property type="term" value="P:carbohydrate metabolic process"/>
    <property type="evidence" value="ECO:0007669"/>
    <property type="project" value="UniProtKB-UniRule"/>
</dbReference>
<proteinExistence type="inferred from homology"/>
<dbReference type="Proteomes" id="UP000293874">
    <property type="component" value="Unassembled WGS sequence"/>
</dbReference>
<evidence type="ECO:0000256" key="2">
    <source>
        <dbReference type="ARBA" id="ARBA00002681"/>
    </source>
</evidence>
<evidence type="ECO:0000256" key="5">
    <source>
        <dbReference type="ARBA" id="ARBA00013198"/>
    </source>
</evidence>
<sequence>MLHIYKDANEVSHQLAEWITSLIERTLQNQDGFTWVLTGGNSPKQLYELLSTSPYRERIQWEKLHFFWGDERAVPFEDSRNNARMTFEALLNKVPVKKEQVHIMQTDLAADAAAFAYEKILHTYFPSGNQTFDLVLNGMGDDAHTLSLFPGSPAIKEQEAWVTSFWLEAQDMYRITLTAPVVNLAKSVVFLTFGANKANALQHVLEGPENIELYPSQLIQPQSGELHWFVDEAAAGGLKDKTSGNQS</sequence>
<evidence type="ECO:0000313" key="10">
    <source>
        <dbReference type="Proteomes" id="UP000293874"/>
    </source>
</evidence>
<keyword evidence="7" id="KW-0378">Hydrolase</keyword>
<dbReference type="RefSeq" id="WP_130542439.1">
    <property type="nucleotide sequence ID" value="NZ_CP042431.1"/>
</dbReference>
<evidence type="ECO:0000313" key="9">
    <source>
        <dbReference type="EMBL" id="RZS71972.1"/>
    </source>
</evidence>
<dbReference type="OrthoDB" id="9810967at2"/>
<dbReference type="Pfam" id="PF01182">
    <property type="entry name" value="Glucosamine_iso"/>
    <property type="match status" value="1"/>
</dbReference>
<dbReference type="AlphaFoldDB" id="A0A4Q7MT10"/>
<dbReference type="InterPro" id="IPR037171">
    <property type="entry name" value="NagB/RpiA_transferase-like"/>
</dbReference>
<dbReference type="SUPFAM" id="SSF100950">
    <property type="entry name" value="NagB/RpiA/CoA transferase-like"/>
    <property type="match status" value="1"/>
</dbReference>
<evidence type="ECO:0000256" key="6">
    <source>
        <dbReference type="ARBA" id="ARBA00020337"/>
    </source>
</evidence>
<evidence type="ECO:0000256" key="3">
    <source>
        <dbReference type="ARBA" id="ARBA00004961"/>
    </source>
</evidence>
<dbReference type="Gene3D" id="3.40.50.1360">
    <property type="match status" value="1"/>
</dbReference>
<accession>A0A4Q7MT10</accession>
<dbReference type="InterPro" id="IPR005900">
    <property type="entry name" value="6-phosphogluconolactonase_DevB"/>
</dbReference>
<dbReference type="PANTHER" id="PTHR11054:SF0">
    <property type="entry name" value="6-PHOSPHOGLUCONOLACTONASE"/>
    <property type="match status" value="1"/>
</dbReference>
<gene>
    <name evidence="7" type="primary">pgl</name>
    <name evidence="9" type="ORF">EV199_3886</name>
</gene>
<dbReference type="PANTHER" id="PTHR11054">
    <property type="entry name" value="6-PHOSPHOGLUCONOLACTONASE"/>
    <property type="match status" value="1"/>
</dbReference>
<name>A0A4Q7MT10_9BACT</name>
<protein>
    <recommendedName>
        <fullName evidence="6 7">6-phosphogluconolactonase</fullName>
        <shortName evidence="7">6PGL</shortName>
        <ecNumber evidence="5 7">3.1.1.31</ecNumber>
    </recommendedName>
</protein>
<feature type="domain" description="Glucosamine/galactosamine-6-phosphate isomerase" evidence="8">
    <location>
        <begin position="7"/>
        <end position="228"/>
    </location>
</feature>
<evidence type="ECO:0000256" key="1">
    <source>
        <dbReference type="ARBA" id="ARBA00000832"/>
    </source>
</evidence>
<comment type="pathway">
    <text evidence="3 7">Carbohydrate degradation; pentose phosphate pathway; D-ribulose 5-phosphate from D-glucose 6-phosphate (oxidative stage): step 2/3.</text>
</comment>
<dbReference type="EC" id="3.1.1.31" evidence="5 7"/>
<dbReference type="CDD" id="cd01400">
    <property type="entry name" value="6PGL"/>
    <property type="match status" value="1"/>
</dbReference>
<evidence type="ECO:0000256" key="7">
    <source>
        <dbReference type="RuleBase" id="RU365095"/>
    </source>
</evidence>
<organism evidence="9 10">
    <name type="scientific">Pseudobacter ginsenosidimutans</name>
    <dbReference type="NCBI Taxonomy" id="661488"/>
    <lineage>
        <taxon>Bacteria</taxon>
        <taxon>Pseudomonadati</taxon>
        <taxon>Bacteroidota</taxon>
        <taxon>Chitinophagia</taxon>
        <taxon>Chitinophagales</taxon>
        <taxon>Chitinophagaceae</taxon>
        <taxon>Pseudobacter</taxon>
    </lineage>
</organism>
<comment type="similarity">
    <text evidence="4 7">Belongs to the glucosamine/galactosamine-6-phosphate isomerase family. 6-phosphogluconolactonase subfamily.</text>
</comment>
<dbReference type="UniPathway" id="UPA00115">
    <property type="reaction ID" value="UER00409"/>
</dbReference>
<dbReference type="GO" id="GO:0017057">
    <property type="term" value="F:6-phosphogluconolactonase activity"/>
    <property type="evidence" value="ECO:0007669"/>
    <property type="project" value="UniProtKB-UniRule"/>
</dbReference>
<dbReference type="GO" id="GO:0006098">
    <property type="term" value="P:pentose-phosphate shunt"/>
    <property type="evidence" value="ECO:0007669"/>
    <property type="project" value="UniProtKB-UniPathway"/>
</dbReference>
<evidence type="ECO:0000256" key="4">
    <source>
        <dbReference type="ARBA" id="ARBA00010662"/>
    </source>
</evidence>
<dbReference type="NCBIfam" id="TIGR01198">
    <property type="entry name" value="pgl"/>
    <property type="match status" value="1"/>
</dbReference>
<dbReference type="InterPro" id="IPR006148">
    <property type="entry name" value="Glc/Gal-6P_isomerase"/>
</dbReference>
<comment type="catalytic activity">
    <reaction evidence="1 7">
        <text>6-phospho-D-glucono-1,5-lactone + H2O = 6-phospho-D-gluconate + H(+)</text>
        <dbReference type="Rhea" id="RHEA:12556"/>
        <dbReference type="ChEBI" id="CHEBI:15377"/>
        <dbReference type="ChEBI" id="CHEBI:15378"/>
        <dbReference type="ChEBI" id="CHEBI:57955"/>
        <dbReference type="ChEBI" id="CHEBI:58759"/>
        <dbReference type="EC" id="3.1.1.31"/>
    </reaction>
</comment>